<dbReference type="EnsemblMetazoa" id="PPA38269.1">
    <property type="protein sequence ID" value="PPA38269.1"/>
    <property type="gene ID" value="WBGene00276638"/>
</dbReference>
<dbReference type="InterPro" id="IPR029021">
    <property type="entry name" value="Prot-tyrosine_phosphatase-like"/>
</dbReference>
<evidence type="ECO:0000313" key="3">
    <source>
        <dbReference type="EnsemblMetazoa" id="PPA38269.1"/>
    </source>
</evidence>
<comment type="similarity">
    <text evidence="1">Belongs to the protein-tyrosine phosphatase family. Non-receptor class myotubularin subfamily.</text>
</comment>
<dbReference type="InterPro" id="IPR049012">
    <property type="entry name" value="Mutator_transp_dom"/>
</dbReference>
<protein>
    <submittedName>
        <fullName evidence="3">Myotubularin phosphatase domain-containing protein</fullName>
    </submittedName>
</protein>
<dbReference type="PANTHER" id="PTHR31751:SF42">
    <property type="entry name" value="PROTEIN CBG10204"/>
    <property type="match status" value="1"/>
</dbReference>
<dbReference type="Proteomes" id="UP000005239">
    <property type="component" value="Unassembled WGS sequence"/>
</dbReference>
<dbReference type="OrthoDB" id="5982876at2759"/>
<dbReference type="AlphaFoldDB" id="A0A2A6CFL9"/>
<dbReference type="InterPro" id="IPR010569">
    <property type="entry name" value="Myotubularin-like_Pase_dom"/>
</dbReference>
<dbReference type="SUPFAM" id="SSF52799">
    <property type="entry name" value="(Phosphotyrosine protein) phosphatases II"/>
    <property type="match status" value="1"/>
</dbReference>
<dbReference type="Pfam" id="PF20700">
    <property type="entry name" value="Mutator"/>
    <property type="match status" value="1"/>
</dbReference>
<dbReference type="PANTHER" id="PTHR31751">
    <property type="entry name" value="SI:CH211-108C17.2-RELATED-RELATED"/>
    <property type="match status" value="1"/>
</dbReference>
<gene>
    <name evidence="3" type="primary">WBGene00276638</name>
</gene>
<accession>A0A8R1UQN6</accession>
<dbReference type="PROSITE" id="PS51339">
    <property type="entry name" value="PPASE_MYOTUBULARIN"/>
    <property type="match status" value="1"/>
</dbReference>
<evidence type="ECO:0000256" key="2">
    <source>
        <dbReference type="SAM" id="MobiDB-lite"/>
    </source>
</evidence>
<reference evidence="4" key="1">
    <citation type="journal article" date="2008" name="Nat. Genet.">
        <title>The Pristionchus pacificus genome provides a unique perspective on nematode lifestyle and parasitism.</title>
        <authorList>
            <person name="Dieterich C."/>
            <person name="Clifton S.W."/>
            <person name="Schuster L.N."/>
            <person name="Chinwalla A."/>
            <person name="Delehaunty K."/>
            <person name="Dinkelacker I."/>
            <person name="Fulton L."/>
            <person name="Fulton R."/>
            <person name="Godfrey J."/>
            <person name="Minx P."/>
            <person name="Mitreva M."/>
            <person name="Roeseler W."/>
            <person name="Tian H."/>
            <person name="Witte H."/>
            <person name="Yang S.P."/>
            <person name="Wilson R.K."/>
            <person name="Sommer R.J."/>
        </authorList>
    </citation>
    <scope>NUCLEOTIDE SEQUENCE [LARGE SCALE GENOMIC DNA]</scope>
    <source>
        <strain evidence="4">PS312</strain>
    </source>
</reference>
<organism evidence="3 4">
    <name type="scientific">Pristionchus pacificus</name>
    <name type="common">Parasitic nematode worm</name>
    <dbReference type="NCBI Taxonomy" id="54126"/>
    <lineage>
        <taxon>Eukaryota</taxon>
        <taxon>Metazoa</taxon>
        <taxon>Ecdysozoa</taxon>
        <taxon>Nematoda</taxon>
        <taxon>Chromadorea</taxon>
        <taxon>Rhabditida</taxon>
        <taxon>Rhabditina</taxon>
        <taxon>Diplogasteromorpha</taxon>
        <taxon>Diplogasteroidea</taxon>
        <taxon>Neodiplogasteridae</taxon>
        <taxon>Pristionchus</taxon>
    </lineage>
</organism>
<evidence type="ECO:0000256" key="1">
    <source>
        <dbReference type="ARBA" id="ARBA00007471"/>
    </source>
</evidence>
<sequence>WAAFDLENEFTNLSVLEPDQFRISSANVNYAFCQSFPEKVIVPKGIGDDYLGHTAEFREGRSSPTITRPASLRPGSYFDELEVSYFTTQISFIFSVADNAPWSTSGRSDESSMQRTPVSRVGHRERADTVLTVIGGGERYLNMQEMSVLPRHYEPMTPPHGYLPQLNYASVEGGYGRRTAVQVEATQWAAESNRVCHWEEVRNYHIGFRIPNGGDRLKLSPAPLAAVEDDDKSRISYSQIDMLRTQALREFIELIFFSMLGVMRKKKCFLCGEEMIQARNFPPLSKPLQRKEWILRQDRDDEGTRALIEKHDAIKDPRWCVRHFADPSDSLPIDKRIVPTRSVTIPTVPLRTIRPADLVPPSQFHIEPLQLNNFESRRDDIIADSYHIPKSPTILGSKRDQPWLSLLALEEEYSWNDIDIDYALSKKFKKEVSTKTTTTIATEGTEYRYSQDSQLEEEDIEIEGEEMENESSTEMGKYAIVEDSSLKRLFKRCEECGASLDTSAITIRRCGSARIVSYHCINEECNAFVTWESQEKVGQGRGKVYSANHKIPVAAFVTGMPFPRFIDFGKLLDIDLPCDSSLRRNMREYGGVAIERVFEGWQEAAREIAVNASEGKGLQVSIDGQYDSPGYTASNCKVTIIDCETKLALAGIALHKDEDGIDGISCRMESEGALRGLVELIEDGIEIRTRVGDQNGMVNKKLREHPLTANIENLHDWWHVQRPLRKEWWQIVKDNRELTPIYQQFFNHLYFVHNKYPNKDDRPRALELVQSFIMHAQGKHKWVKDANFQIVTKCEHGRLRRKKGDKRPTLKANSPELELIRELLFKPKFTKAFLSAASLIDTAINECYHSLSLMYAAKRSPHYYKLKMRVSMMHYNSLMLDDILGRRKEIE</sequence>
<reference evidence="3" key="2">
    <citation type="submission" date="2022-06" db="UniProtKB">
        <authorList>
            <consortium name="EnsemblMetazoa"/>
        </authorList>
    </citation>
    <scope>IDENTIFICATION</scope>
    <source>
        <strain evidence="3">PS312</strain>
    </source>
</reference>
<dbReference type="Pfam" id="PF06602">
    <property type="entry name" value="Myotub-related"/>
    <property type="match status" value="1"/>
</dbReference>
<name>A0A2A6CFL9_PRIPA</name>
<accession>A0A2A6CFL9</accession>
<keyword evidence="4" id="KW-1185">Reference proteome</keyword>
<evidence type="ECO:0000313" key="4">
    <source>
        <dbReference type="Proteomes" id="UP000005239"/>
    </source>
</evidence>
<proteinExistence type="inferred from homology"/>
<feature type="region of interest" description="Disordered" evidence="2">
    <location>
        <begin position="103"/>
        <end position="122"/>
    </location>
</feature>